<dbReference type="EMBL" id="BARS01012931">
    <property type="protein sequence ID" value="GAF91693.1"/>
    <property type="molecule type" value="Genomic_DNA"/>
</dbReference>
<organism evidence="1">
    <name type="scientific">marine sediment metagenome</name>
    <dbReference type="NCBI Taxonomy" id="412755"/>
    <lineage>
        <taxon>unclassified sequences</taxon>
        <taxon>metagenomes</taxon>
        <taxon>ecological metagenomes</taxon>
    </lineage>
</organism>
<dbReference type="InterPro" id="IPR036388">
    <property type="entry name" value="WH-like_DNA-bd_sf"/>
</dbReference>
<comment type="caution">
    <text evidence="1">The sequence shown here is derived from an EMBL/GenBank/DDBJ whole genome shotgun (WGS) entry which is preliminary data.</text>
</comment>
<dbReference type="Gene3D" id="1.10.10.10">
    <property type="entry name" value="Winged helix-like DNA-binding domain superfamily/Winged helix DNA-binding domain"/>
    <property type="match status" value="1"/>
</dbReference>
<evidence type="ECO:0008006" key="2">
    <source>
        <dbReference type="Google" id="ProtNLM"/>
    </source>
</evidence>
<reference evidence="1" key="1">
    <citation type="journal article" date="2014" name="Front. Microbiol.">
        <title>High frequency of phylogenetically diverse reductive dehalogenase-homologous genes in deep subseafloor sedimentary metagenomes.</title>
        <authorList>
            <person name="Kawai M."/>
            <person name="Futagami T."/>
            <person name="Toyoda A."/>
            <person name="Takaki Y."/>
            <person name="Nishi S."/>
            <person name="Hori S."/>
            <person name="Arai W."/>
            <person name="Tsubouchi T."/>
            <person name="Morono Y."/>
            <person name="Uchiyama I."/>
            <person name="Ito T."/>
            <person name="Fujiyama A."/>
            <person name="Inagaki F."/>
            <person name="Takami H."/>
        </authorList>
    </citation>
    <scope>NUCLEOTIDE SEQUENCE</scope>
    <source>
        <strain evidence="1">Expedition CK06-06</strain>
    </source>
</reference>
<sequence length="45" mass="5089">EMGFSPEYATILCRSLWKAGYIRGTSVTGYEITEKGEAFLLKENK</sequence>
<name>X0TDT4_9ZZZZ</name>
<dbReference type="AlphaFoldDB" id="X0TDT4"/>
<evidence type="ECO:0000313" key="1">
    <source>
        <dbReference type="EMBL" id="GAF91693.1"/>
    </source>
</evidence>
<proteinExistence type="predicted"/>
<feature type="non-terminal residue" evidence="1">
    <location>
        <position position="1"/>
    </location>
</feature>
<accession>X0TDT4</accession>
<protein>
    <recommendedName>
        <fullName evidence="2">ArnR1-like winged helix-turn-helix domain-containing protein</fullName>
    </recommendedName>
</protein>
<gene>
    <name evidence="1" type="ORF">S01H1_22770</name>
</gene>